<evidence type="ECO:0000256" key="1">
    <source>
        <dbReference type="SAM" id="Coils"/>
    </source>
</evidence>
<protein>
    <submittedName>
        <fullName evidence="2">Uncharacterized protein</fullName>
    </submittedName>
</protein>
<gene>
    <name evidence="2" type="ORF">A2T98_02390</name>
</gene>
<feature type="coiled-coil region" evidence="1">
    <location>
        <begin position="54"/>
        <end position="123"/>
    </location>
</feature>
<dbReference type="Proteomes" id="UP000076555">
    <property type="component" value="Unassembled WGS sequence"/>
</dbReference>
<comment type="caution">
    <text evidence="2">The sequence shown here is derived from an EMBL/GenBank/DDBJ whole genome shotgun (WGS) entry which is preliminary data.</text>
</comment>
<dbReference type="AlphaFoldDB" id="A0A166KPP5"/>
<accession>A0A166KPP5</accession>
<proteinExistence type="predicted"/>
<keyword evidence="1" id="KW-0175">Coiled coil</keyword>
<name>A0A166KPP5_NODSP</name>
<evidence type="ECO:0000313" key="3">
    <source>
        <dbReference type="Proteomes" id="UP000076555"/>
    </source>
</evidence>
<dbReference type="OrthoDB" id="510707at2"/>
<sequence>MVKKNLSDSLQEEAQKLIPLENQSVIEVKAEKITEEKTLTTDKLPTLSHKQTPLKEAMSTNNNLESTIKELNQNLEESQDKQKAFQKQIVDLQSVLYEKQVLIERLTKELHAAKQDALHLAEANSQLIEESKSRIPVKENKPAIPEKPKNSAIQVKEKYNPVGYKKSHQVPEYLLERQKEGDNFADNTWLYD</sequence>
<evidence type="ECO:0000313" key="2">
    <source>
        <dbReference type="EMBL" id="KZL51387.1"/>
    </source>
</evidence>
<dbReference type="RefSeq" id="WP_063871404.1">
    <property type="nucleotide sequence ID" value="NZ_CAWMRI010000024.1"/>
</dbReference>
<reference evidence="2 3" key="1">
    <citation type="submission" date="2016-04" db="EMBL/GenBank/DDBJ databases">
        <title>Draft Genome Assembly of the Bloom-forming Cyanobacterium Nodularia spumigena Strain CENA596 in Shrimp Production Ponds.</title>
        <authorList>
            <person name="Popin R.V."/>
            <person name="Rigonato J."/>
            <person name="Abreu V.A."/>
            <person name="Andreote A.P."/>
            <person name="Silveira S.B."/>
            <person name="Odebrecht C."/>
            <person name="Fiore M.F."/>
        </authorList>
    </citation>
    <scope>NUCLEOTIDE SEQUENCE [LARGE SCALE GENOMIC DNA]</scope>
    <source>
        <strain evidence="2 3">CENA596</strain>
    </source>
</reference>
<organism evidence="2 3">
    <name type="scientific">Nodularia spumigena CENA596</name>
    <dbReference type="NCBI Taxonomy" id="1819295"/>
    <lineage>
        <taxon>Bacteria</taxon>
        <taxon>Bacillati</taxon>
        <taxon>Cyanobacteriota</taxon>
        <taxon>Cyanophyceae</taxon>
        <taxon>Nostocales</taxon>
        <taxon>Nodulariaceae</taxon>
        <taxon>Nodularia</taxon>
    </lineage>
</organism>
<dbReference type="EMBL" id="LWAJ01000024">
    <property type="protein sequence ID" value="KZL51387.1"/>
    <property type="molecule type" value="Genomic_DNA"/>
</dbReference>